<dbReference type="EMBL" id="JBHTLH010000019">
    <property type="protein sequence ID" value="MFD1125091.1"/>
    <property type="molecule type" value="Genomic_DNA"/>
</dbReference>
<dbReference type="SMART" id="SM00382">
    <property type="entry name" value="AAA"/>
    <property type="match status" value="1"/>
</dbReference>
<proteinExistence type="inferred from homology"/>
<comment type="caution">
    <text evidence="6">The sequence shown here is derived from an EMBL/GenBank/DDBJ whole genome shotgun (WGS) entry which is preliminary data.</text>
</comment>
<dbReference type="Gene3D" id="3.40.50.300">
    <property type="entry name" value="P-loop containing nucleotide triphosphate hydrolases"/>
    <property type="match status" value="1"/>
</dbReference>
<organism evidence="6 7">
    <name type="scientific">Lentilactobacillus raoultii</name>
    <dbReference type="NCBI Taxonomy" id="1987503"/>
    <lineage>
        <taxon>Bacteria</taxon>
        <taxon>Bacillati</taxon>
        <taxon>Bacillota</taxon>
        <taxon>Bacilli</taxon>
        <taxon>Lactobacillales</taxon>
        <taxon>Lactobacillaceae</taxon>
        <taxon>Lentilactobacillus</taxon>
    </lineage>
</organism>
<dbReference type="Pfam" id="PF00005">
    <property type="entry name" value="ABC_tran"/>
    <property type="match status" value="1"/>
</dbReference>
<dbReference type="InterPro" id="IPR017871">
    <property type="entry name" value="ABC_transporter-like_CS"/>
</dbReference>
<evidence type="ECO:0000313" key="6">
    <source>
        <dbReference type="EMBL" id="MFD1125091.1"/>
    </source>
</evidence>
<sequence>MNILSVRDVSKRFGKRQVLKSVSFDIPKGAIVGLIGPNGVGKSTIMKIILGIYKADSGTVSSKGTVGALIESPAIYPFLTGRQQLMLYSHQNAANVNVIVKEMAMTKYIDKRVVHYSLGMKQKMGIASALLNHPDVVILDEPMNGLDPMSNRELRDLIMRLAEKGISFLISSHILSELEKMIDQVVLLDKGQVILATSMKHLHAIGANYLFLKTDDDTRCTRTLIKDKISATKSQNGVQVPLSQSSNLNQLFNDLLSNKIKIEDVGHFQENLEDSVLTMMANESRGKDR</sequence>
<dbReference type="SUPFAM" id="SSF52540">
    <property type="entry name" value="P-loop containing nucleoside triphosphate hydrolases"/>
    <property type="match status" value="1"/>
</dbReference>
<keyword evidence="7" id="KW-1185">Reference proteome</keyword>
<dbReference type="InterPro" id="IPR003593">
    <property type="entry name" value="AAA+_ATPase"/>
</dbReference>
<keyword evidence="3" id="KW-0547">Nucleotide-binding</keyword>
<name>A0ABW3PQH9_9LACO</name>
<evidence type="ECO:0000256" key="4">
    <source>
        <dbReference type="ARBA" id="ARBA00022840"/>
    </source>
</evidence>
<feature type="domain" description="ABC transporter" evidence="5">
    <location>
        <begin position="4"/>
        <end position="215"/>
    </location>
</feature>
<dbReference type="InterPro" id="IPR003439">
    <property type="entry name" value="ABC_transporter-like_ATP-bd"/>
</dbReference>
<dbReference type="InterPro" id="IPR027417">
    <property type="entry name" value="P-loop_NTPase"/>
</dbReference>
<evidence type="ECO:0000256" key="2">
    <source>
        <dbReference type="ARBA" id="ARBA00022448"/>
    </source>
</evidence>
<dbReference type="PROSITE" id="PS50893">
    <property type="entry name" value="ABC_TRANSPORTER_2"/>
    <property type="match status" value="1"/>
</dbReference>
<dbReference type="PANTHER" id="PTHR43335">
    <property type="entry name" value="ABC TRANSPORTER, ATP-BINDING PROTEIN"/>
    <property type="match status" value="1"/>
</dbReference>
<dbReference type="PANTHER" id="PTHR43335:SF4">
    <property type="entry name" value="ABC TRANSPORTER, ATP-BINDING PROTEIN"/>
    <property type="match status" value="1"/>
</dbReference>
<evidence type="ECO:0000256" key="3">
    <source>
        <dbReference type="ARBA" id="ARBA00022741"/>
    </source>
</evidence>
<protein>
    <submittedName>
        <fullName evidence="6">ABC transporter ATP-binding protein</fullName>
    </submittedName>
</protein>
<evidence type="ECO:0000259" key="5">
    <source>
        <dbReference type="PROSITE" id="PS50893"/>
    </source>
</evidence>
<keyword evidence="2" id="KW-0813">Transport</keyword>
<dbReference type="GO" id="GO:0005524">
    <property type="term" value="F:ATP binding"/>
    <property type="evidence" value="ECO:0007669"/>
    <property type="project" value="UniProtKB-KW"/>
</dbReference>
<evidence type="ECO:0000313" key="7">
    <source>
        <dbReference type="Proteomes" id="UP001597156"/>
    </source>
</evidence>
<evidence type="ECO:0000256" key="1">
    <source>
        <dbReference type="ARBA" id="ARBA00005417"/>
    </source>
</evidence>
<keyword evidence="4 6" id="KW-0067">ATP-binding</keyword>
<gene>
    <name evidence="6" type="ORF">ACFQ22_06960</name>
</gene>
<accession>A0ABW3PQH9</accession>
<dbReference type="Proteomes" id="UP001597156">
    <property type="component" value="Unassembled WGS sequence"/>
</dbReference>
<comment type="similarity">
    <text evidence="1">Belongs to the ABC transporter superfamily.</text>
</comment>
<dbReference type="PROSITE" id="PS00211">
    <property type="entry name" value="ABC_TRANSPORTER_1"/>
    <property type="match status" value="1"/>
</dbReference>
<reference evidence="7" key="1">
    <citation type="journal article" date="2019" name="Int. J. Syst. Evol. Microbiol.">
        <title>The Global Catalogue of Microorganisms (GCM) 10K type strain sequencing project: providing services to taxonomists for standard genome sequencing and annotation.</title>
        <authorList>
            <consortium name="The Broad Institute Genomics Platform"/>
            <consortium name="The Broad Institute Genome Sequencing Center for Infectious Disease"/>
            <person name="Wu L."/>
            <person name="Ma J."/>
        </authorList>
    </citation>
    <scope>NUCLEOTIDE SEQUENCE [LARGE SCALE GENOMIC DNA]</scope>
    <source>
        <strain evidence="7">CCUG 71848</strain>
    </source>
</reference>
<dbReference type="RefSeq" id="WP_121978019.1">
    <property type="nucleotide sequence ID" value="NZ_JBHTLH010000019.1"/>
</dbReference>